<evidence type="ECO:0000256" key="6">
    <source>
        <dbReference type="RuleBase" id="RU362091"/>
    </source>
</evidence>
<evidence type="ECO:0000256" key="2">
    <source>
        <dbReference type="ARBA" id="ARBA00006434"/>
    </source>
</evidence>
<dbReference type="PANTHER" id="PTHR11819:SF195">
    <property type="entry name" value="SODIUM_GLUCOSE COTRANSPORTER 4"/>
    <property type="match status" value="1"/>
</dbReference>
<organism evidence="8 9">
    <name type="scientific">Hyphococcus luteus</name>
    <dbReference type="NCBI Taxonomy" id="2058213"/>
    <lineage>
        <taxon>Bacteria</taxon>
        <taxon>Pseudomonadati</taxon>
        <taxon>Pseudomonadota</taxon>
        <taxon>Alphaproteobacteria</taxon>
        <taxon>Parvularculales</taxon>
        <taxon>Parvularculaceae</taxon>
        <taxon>Hyphococcus</taxon>
    </lineage>
</organism>
<evidence type="ECO:0000256" key="5">
    <source>
        <dbReference type="ARBA" id="ARBA00023136"/>
    </source>
</evidence>
<feature type="transmembrane region" description="Helical" evidence="7">
    <location>
        <begin position="421"/>
        <end position="439"/>
    </location>
</feature>
<accession>A0A2S7K838</accession>
<keyword evidence="4 7" id="KW-1133">Transmembrane helix</keyword>
<evidence type="ECO:0000313" key="9">
    <source>
        <dbReference type="Proteomes" id="UP000239504"/>
    </source>
</evidence>
<protein>
    <submittedName>
        <fullName evidence="8">SSS family solute/sodium (Na+) symporter</fullName>
    </submittedName>
</protein>
<proteinExistence type="inferred from homology"/>
<feature type="transmembrane region" description="Helical" evidence="7">
    <location>
        <begin position="122"/>
        <end position="151"/>
    </location>
</feature>
<dbReference type="Proteomes" id="UP000239504">
    <property type="component" value="Unassembled WGS sequence"/>
</dbReference>
<feature type="transmembrane region" description="Helical" evidence="7">
    <location>
        <begin position="315"/>
        <end position="339"/>
    </location>
</feature>
<evidence type="ECO:0000256" key="1">
    <source>
        <dbReference type="ARBA" id="ARBA00004141"/>
    </source>
</evidence>
<feature type="transmembrane region" description="Helical" evidence="7">
    <location>
        <begin position="46"/>
        <end position="70"/>
    </location>
</feature>
<feature type="transmembrane region" description="Helical" evidence="7">
    <location>
        <begin position="510"/>
        <end position="528"/>
    </location>
</feature>
<dbReference type="Pfam" id="PF00474">
    <property type="entry name" value="SSF"/>
    <property type="match status" value="1"/>
</dbReference>
<feature type="transmembrane region" description="Helical" evidence="7">
    <location>
        <begin position="157"/>
        <end position="180"/>
    </location>
</feature>
<comment type="similarity">
    <text evidence="2 6">Belongs to the sodium:solute symporter (SSF) (TC 2.A.21) family.</text>
</comment>
<feature type="transmembrane region" description="Helical" evidence="7">
    <location>
        <begin position="270"/>
        <end position="295"/>
    </location>
</feature>
<feature type="transmembrane region" description="Helical" evidence="7">
    <location>
        <begin position="360"/>
        <end position="383"/>
    </location>
</feature>
<evidence type="ECO:0000313" key="8">
    <source>
        <dbReference type="EMBL" id="PQA88656.1"/>
    </source>
</evidence>
<dbReference type="Gene3D" id="1.20.1730.10">
    <property type="entry name" value="Sodium/glucose cotransporter"/>
    <property type="match status" value="1"/>
</dbReference>
<feature type="transmembrane region" description="Helical" evidence="7">
    <location>
        <begin position="187"/>
        <end position="210"/>
    </location>
</feature>
<comment type="caution">
    <text evidence="8">The sequence shown here is derived from an EMBL/GenBank/DDBJ whole genome shotgun (WGS) entry which is preliminary data.</text>
</comment>
<feature type="transmembrane region" description="Helical" evidence="7">
    <location>
        <begin position="230"/>
        <end position="249"/>
    </location>
</feature>
<keyword evidence="3 7" id="KW-0812">Transmembrane</keyword>
<dbReference type="InterPro" id="IPR038377">
    <property type="entry name" value="Na/Glc_symporter_sf"/>
</dbReference>
<feature type="transmembrane region" description="Helical" evidence="7">
    <location>
        <begin position="82"/>
        <end position="102"/>
    </location>
</feature>
<dbReference type="PANTHER" id="PTHR11819">
    <property type="entry name" value="SOLUTE CARRIER FAMILY 5"/>
    <property type="match status" value="1"/>
</dbReference>
<feature type="transmembrane region" description="Helical" evidence="7">
    <location>
        <begin position="389"/>
        <end position="414"/>
    </location>
</feature>
<dbReference type="EMBL" id="PJCH01000005">
    <property type="protein sequence ID" value="PQA88656.1"/>
    <property type="molecule type" value="Genomic_DNA"/>
</dbReference>
<sequence>MHADLATFDIAVIIVYFAAVLAHGFWSGRRERNADDYFLAGRSLAWPLIGASLYASNMSGASFVGLIGASYEYGLVVFNYEWTAAAVLIFFALFMAPVFLRAKLFTVPEYLKTRFDERTCRLYAAFTLFTLMFIDIAGALFAGGLVISMFIPALSLWGAAALIALLAGVYTVAGGLRAVVVTDAVQAALMIVGSLVILWAGLGAVGGWDALFAELDASRTQMIKPASDDFLPWTGLFGVLLLGFYYWTLNQYFVQRVLAARDLKAARRGALFGGFLKLPNLFFMMLPGLIAFVLFPALDRPDLAFPTLIVELLPAGLKGLIVTALIAAIMSSLDSAFNAGASIVTMDFVKPARPETGDHTLLWIGRAVTGAMMIFGMGVVPLVERFGSLFSYFQSTLAYITPAVVATFMGGLFVSRVSARAAFWTLLIMIPTGLALFVAKEVTGLWAAAGGPDIHFTIMAGLLFLAACALLAGLSVRWRGPAAKAHTHFRLPDLAHDHDEGSMRKWRHDYRWQALGLALLTIALIFYFR</sequence>
<keyword evidence="5 7" id="KW-0472">Membrane</keyword>
<feature type="transmembrane region" description="Helical" evidence="7">
    <location>
        <begin position="6"/>
        <end position="26"/>
    </location>
</feature>
<dbReference type="AlphaFoldDB" id="A0A2S7K838"/>
<comment type="subcellular location">
    <subcellularLocation>
        <location evidence="1">Membrane</location>
        <topology evidence="1">Multi-pass membrane protein</topology>
    </subcellularLocation>
</comment>
<dbReference type="OrthoDB" id="9814523at2"/>
<evidence type="ECO:0000256" key="4">
    <source>
        <dbReference type="ARBA" id="ARBA00022989"/>
    </source>
</evidence>
<evidence type="ECO:0000256" key="7">
    <source>
        <dbReference type="SAM" id="Phobius"/>
    </source>
</evidence>
<dbReference type="InterPro" id="IPR001734">
    <property type="entry name" value="Na/solute_symporter"/>
</dbReference>
<dbReference type="PROSITE" id="PS50283">
    <property type="entry name" value="NA_SOLUT_SYMP_3"/>
    <property type="match status" value="1"/>
</dbReference>
<dbReference type="RefSeq" id="WP_104829898.1">
    <property type="nucleotide sequence ID" value="NZ_PJCH01000005.1"/>
</dbReference>
<gene>
    <name evidence="8" type="ORF">CW354_10280</name>
</gene>
<feature type="transmembrane region" description="Helical" evidence="7">
    <location>
        <begin position="454"/>
        <end position="474"/>
    </location>
</feature>
<evidence type="ECO:0000256" key="3">
    <source>
        <dbReference type="ARBA" id="ARBA00022692"/>
    </source>
</evidence>
<reference evidence="8 9" key="1">
    <citation type="submission" date="2017-12" db="EMBL/GenBank/DDBJ databases">
        <authorList>
            <person name="Hurst M.R.H."/>
        </authorList>
    </citation>
    <scope>NUCLEOTIDE SEQUENCE [LARGE SCALE GENOMIC DNA]</scope>
    <source>
        <strain evidence="8 9">SY-3-19</strain>
    </source>
</reference>
<dbReference type="GO" id="GO:0005886">
    <property type="term" value="C:plasma membrane"/>
    <property type="evidence" value="ECO:0007669"/>
    <property type="project" value="TreeGrafter"/>
</dbReference>
<name>A0A2S7K838_9PROT</name>
<dbReference type="NCBIfam" id="TIGR00813">
    <property type="entry name" value="sss"/>
    <property type="match status" value="1"/>
</dbReference>
<keyword evidence="9" id="KW-1185">Reference proteome</keyword>
<dbReference type="GO" id="GO:0005412">
    <property type="term" value="F:D-glucose:sodium symporter activity"/>
    <property type="evidence" value="ECO:0007669"/>
    <property type="project" value="TreeGrafter"/>
</dbReference>